<dbReference type="Proteomes" id="UP000177876">
    <property type="component" value="Unassembled WGS sequence"/>
</dbReference>
<feature type="transmembrane region" description="Helical" evidence="7">
    <location>
        <begin position="170"/>
        <end position="190"/>
    </location>
</feature>
<accession>A0A1F2WTC6</accession>
<feature type="transmembrane region" description="Helical" evidence="7">
    <location>
        <begin position="12"/>
        <end position="33"/>
    </location>
</feature>
<evidence type="ECO:0000256" key="2">
    <source>
        <dbReference type="ARBA" id="ARBA00022475"/>
    </source>
</evidence>
<dbReference type="InterPro" id="IPR035952">
    <property type="entry name" value="Rhomboid-like_sf"/>
</dbReference>
<name>A0A1F2WTC6_9ACTN</name>
<dbReference type="STRING" id="1797197.A2Y75_02415"/>
<keyword evidence="5 7" id="KW-1133">Transmembrane helix</keyword>
<feature type="transmembrane region" description="Helical" evidence="7">
    <location>
        <begin position="210"/>
        <end position="231"/>
    </location>
</feature>
<evidence type="ECO:0000256" key="7">
    <source>
        <dbReference type="SAM" id="Phobius"/>
    </source>
</evidence>
<evidence type="ECO:0000256" key="5">
    <source>
        <dbReference type="ARBA" id="ARBA00022989"/>
    </source>
</evidence>
<gene>
    <name evidence="9" type="ORF">A2Y75_02415</name>
</gene>
<dbReference type="GO" id="GO:0004252">
    <property type="term" value="F:serine-type endopeptidase activity"/>
    <property type="evidence" value="ECO:0007669"/>
    <property type="project" value="InterPro"/>
</dbReference>
<dbReference type="PANTHER" id="PTHR43066">
    <property type="entry name" value="RHOMBOID-RELATED PROTEIN"/>
    <property type="match status" value="1"/>
</dbReference>
<sequence>MIPLYDRNPSRKVPIITLSLILINFAAFIYMLFLEGTQLDIFIYRFSAIPWEVVHGQQLSLAAMQQLFGYPVAGVPNKSVYLGLLTSLFVHDGWLHIGGNMLFLWIFGNNVEDVMGKLPFTVFYFVCGFFATFVYIALYSNSIVPLIGASGAISGVLGAYLILYPRAWVWTWVFFFIFPIPAFLVIGLWIAVQVIQGLLPSSGGATGVAWFAHIGGVAVGLIITGIFWPVLKRRRDALLAMPALHWWRRSKSSVPGAPEG</sequence>
<keyword evidence="2" id="KW-1003">Cell membrane</keyword>
<reference evidence="9 10" key="1">
    <citation type="journal article" date="2016" name="Nat. Commun.">
        <title>Thousands of microbial genomes shed light on interconnected biogeochemical processes in an aquifer system.</title>
        <authorList>
            <person name="Anantharaman K."/>
            <person name="Brown C.T."/>
            <person name="Hug L.A."/>
            <person name="Sharon I."/>
            <person name="Castelle C.J."/>
            <person name="Probst A.J."/>
            <person name="Thomas B.C."/>
            <person name="Singh A."/>
            <person name="Wilkins M.J."/>
            <person name="Karaoz U."/>
            <person name="Brodie E.L."/>
            <person name="Williams K.H."/>
            <person name="Hubbard S.S."/>
            <person name="Banfield J.F."/>
        </authorList>
    </citation>
    <scope>NUCLEOTIDE SEQUENCE [LARGE SCALE GENOMIC DNA]</scope>
</reference>
<evidence type="ECO:0000313" key="10">
    <source>
        <dbReference type="Proteomes" id="UP000177876"/>
    </source>
</evidence>
<dbReference type="PANTHER" id="PTHR43066:SF26">
    <property type="entry name" value="RHOMBOID PROTEASE GLPG"/>
    <property type="match status" value="1"/>
</dbReference>
<evidence type="ECO:0000256" key="3">
    <source>
        <dbReference type="ARBA" id="ARBA00022519"/>
    </source>
</evidence>
<keyword evidence="3" id="KW-0997">Cell inner membrane</keyword>
<dbReference type="GO" id="GO:0016020">
    <property type="term" value="C:membrane"/>
    <property type="evidence" value="ECO:0007669"/>
    <property type="project" value="UniProtKB-SubCell"/>
</dbReference>
<comment type="caution">
    <text evidence="9">The sequence shown here is derived from an EMBL/GenBank/DDBJ whole genome shotgun (WGS) entry which is preliminary data.</text>
</comment>
<proteinExistence type="predicted"/>
<protein>
    <recommendedName>
        <fullName evidence="8">Peptidase S54 rhomboid domain-containing protein</fullName>
    </recommendedName>
</protein>
<dbReference type="AlphaFoldDB" id="A0A1F2WTC6"/>
<evidence type="ECO:0000259" key="8">
    <source>
        <dbReference type="Pfam" id="PF01694"/>
    </source>
</evidence>
<evidence type="ECO:0000256" key="4">
    <source>
        <dbReference type="ARBA" id="ARBA00022692"/>
    </source>
</evidence>
<dbReference type="EMBL" id="MELK01000006">
    <property type="protein sequence ID" value="OFW60158.1"/>
    <property type="molecule type" value="Genomic_DNA"/>
</dbReference>
<keyword evidence="4 7" id="KW-0812">Transmembrane</keyword>
<evidence type="ECO:0000256" key="6">
    <source>
        <dbReference type="ARBA" id="ARBA00023136"/>
    </source>
</evidence>
<dbReference type="Pfam" id="PF01694">
    <property type="entry name" value="Rhomboid"/>
    <property type="match status" value="1"/>
</dbReference>
<dbReference type="SUPFAM" id="SSF144091">
    <property type="entry name" value="Rhomboid-like"/>
    <property type="match status" value="1"/>
</dbReference>
<feature type="transmembrane region" description="Helical" evidence="7">
    <location>
        <begin position="80"/>
        <end position="106"/>
    </location>
</feature>
<comment type="subcellular location">
    <subcellularLocation>
        <location evidence="1">Membrane</location>
        <topology evidence="1">Multi-pass membrane protein</topology>
    </subcellularLocation>
</comment>
<feature type="domain" description="Peptidase S54 rhomboid" evidence="8">
    <location>
        <begin position="82"/>
        <end position="228"/>
    </location>
</feature>
<feature type="transmembrane region" description="Helical" evidence="7">
    <location>
        <begin position="143"/>
        <end position="163"/>
    </location>
</feature>
<keyword evidence="6 7" id="KW-0472">Membrane</keyword>
<organism evidence="9 10">
    <name type="scientific">Candidatus Solincola sediminis</name>
    <dbReference type="NCBI Taxonomy" id="1797199"/>
    <lineage>
        <taxon>Bacteria</taxon>
        <taxon>Bacillati</taxon>
        <taxon>Actinomycetota</taxon>
        <taxon>Candidatus Geothermincolia</taxon>
        <taxon>Candidatus Geothermincolales</taxon>
        <taxon>Candidatus Geothermincolaceae</taxon>
        <taxon>Candidatus Solincola</taxon>
    </lineage>
</organism>
<feature type="transmembrane region" description="Helical" evidence="7">
    <location>
        <begin position="118"/>
        <end position="137"/>
    </location>
</feature>
<dbReference type="InterPro" id="IPR022764">
    <property type="entry name" value="Peptidase_S54_rhomboid_dom"/>
</dbReference>
<evidence type="ECO:0000256" key="1">
    <source>
        <dbReference type="ARBA" id="ARBA00004141"/>
    </source>
</evidence>
<evidence type="ECO:0000313" key="9">
    <source>
        <dbReference type="EMBL" id="OFW60158.1"/>
    </source>
</evidence>
<dbReference type="Gene3D" id="1.20.1540.10">
    <property type="entry name" value="Rhomboid-like"/>
    <property type="match status" value="1"/>
</dbReference>